<evidence type="ECO:0000313" key="5">
    <source>
        <dbReference type="Proteomes" id="UP000036176"/>
    </source>
</evidence>
<dbReference type="GO" id="GO:0003960">
    <property type="term" value="F:quinone reductase (NADPH) activity"/>
    <property type="evidence" value="ECO:0007669"/>
    <property type="project" value="UniProtKB-EC"/>
</dbReference>
<sequence>MAAAGVNNADLMQRRGQYPVPARAPRPLGLECSGTITALGTDVTAWSVGDRVCALLDGGGYADEVAVPATQVMPIPAGLSDIEAAAVPEVAATVYSNLAMVARLTAGQTVLIHGAGGGIGTFAIQWASAIGARVITTAGSATKTRAGLEMGADVAIDYRCEDFVAATQAATEGRGVDAILDVVGADYLARNVECLAPDGHLVIIGGDTASAPLDLGLLMSKRASVTATMLRARPAQQKAEIIAGVTRDVLPLFDSGAVRVVVDTIVPIAQAARAHELMESGRTVGKVILDNRHRTVTRAVRDSGAGTSVE</sequence>
<dbReference type="InterPro" id="IPR020843">
    <property type="entry name" value="ER"/>
</dbReference>
<dbReference type="Gene3D" id="3.90.180.10">
    <property type="entry name" value="Medium-chain alcohol dehydrogenases, catalytic domain"/>
    <property type="match status" value="1"/>
</dbReference>
<evidence type="ECO:0000256" key="2">
    <source>
        <dbReference type="ARBA" id="ARBA00023002"/>
    </source>
</evidence>
<dbReference type="PANTHER" id="PTHR48106">
    <property type="entry name" value="QUINONE OXIDOREDUCTASE PIG3-RELATED"/>
    <property type="match status" value="1"/>
</dbReference>
<dbReference type="GO" id="GO:0070402">
    <property type="term" value="F:NADPH binding"/>
    <property type="evidence" value="ECO:0007669"/>
    <property type="project" value="TreeGrafter"/>
</dbReference>
<dbReference type="PANTHER" id="PTHR48106:SF8">
    <property type="entry name" value="OS02G0805600 PROTEIN"/>
    <property type="match status" value="1"/>
</dbReference>
<dbReference type="CDD" id="cd05276">
    <property type="entry name" value="p53_inducible_oxidoreductase"/>
    <property type="match status" value="1"/>
</dbReference>
<evidence type="ECO:0000313" key="4">
    <source>
        <dbReference type="EMBL" id="KMO74032.1"/>
    </source>
</evidence>
<proteinExistence type="predicted"/>
<keyword evidence="2 4" id="KW-0560">Oxidoreductase</keyword>
<keyword evidence="5" id="KW-1185">Reference proteome</keyword>
<feature type="domain" description="Enoyl reductase (ER)" evidence="3">
    <location>
        <begin position="1"/>
        <end position="289"/>
    </location>
</feature>
<dbReference type="InterPro" id="IPR013154">
    <property type="entry name" value="ADH-like_N"/>
</dbReference>
<organism evidence="4 5">
    <name type="scientific">Mycolicibacterium chubuense</name>
    <name type="common">Mycobacterium chubuense</name>
    <dbReference type="NCBI Taxonomy" id="1800"/>
    <lineage>
        <taxon>Bacteria</taxon>
        <taxon>Bacillati</taxon>
        <taxon>Actinomycetota</taxon>
        <taxon>Actinomycetes</taxon>
        <taxon>Mycobacteriales</taxon>
        <taxon>Mycobacteriaceae</taxon>
        <taxon>Mycolicibacterium</taxon>
    </lineage>
</organism>
<dbReference type="Pfam" id="PF08240">
    <property type="entry name" value="ADH_N"/>
    <property type="match status" value="1"/>
</dbReference>
<evidence type="ECO:0000259" key="3">
    <source>
        <dbReference type="SMART" id="SM00829"/>
    </source>
</evidence>
<dbReference type="Gene3D" id="3.40.50.720">
    <property type="entry name" value="NAD(P)-binding Rossmann-like Domain"/>
    <property type="match status" value="1"/>
</dbReference>
<protein>
    <submittedName>
        <fullName evidence="4">Quinone oxidoreductase 1</fullName>
        <ecNumber evidence="4">1.6.5.5</ecNumber>
    </submittedName>
</protein>
<dbReference type="PROSITE" id="PS01162">
    <property type="entry name" value="QOR_ZETA_CRYSTAL"/>
    <property type="match status" value="1"/>
</dbReference>
<dbReference type="InterPro" id="IPR014189">
    <property type="entry name" value="Quinone_OxRdtase_PIG3"/>
</dbReference>
<dbReference type="SUPFAM" id="SSF51735">
    <property type="entry name" value="NAD(P)-binding Rossmann-fold domains"/>
    <property type="match status" value="1"/>
</dbReference>
<dbReference type="InterPro" id="IPR036291">
    <property type="entry name" value="NAD(P)-bd_dom_sf"/>
</dbReference>
<dbReference type="InterPro" id="IPR002364">
    <property type="entry name" value="Quin_OxRdtase/zeta-crystal_CS"/>
</dbReference>
<dbReference type="SUPFAM" id="SSF50129">
    <property type="entry name" value="GroES-like"/>
    <property type="match status" value="1"/>
</dbReference>
<keyword evidence="1" id="KW-0521">NADP</keyword>
<dbReference type="GO" id="GO:0008270">
    <property type="term" value="F:zinc ion binding"/>
    <property type="evidence" value="ECO:0007669"/>
    <property type="project" value="InterPro"/>
</dbReference>
<dbReference type="Proteomes" id="UP000036176">
    <property type="component" value="Unassembled WGS sequence"/>
</dbReference>
<accession>A0A0J6VXA9</accession>
<name>A0A0J6VXA9_MYCCU</name>
<dbReference type="EC" id="1.6.5.5" evidence="4"/>
<dbReference type="SMART" id="SM00829">
    <property type="entry name" value="PKS_ER"/>
    <property type="match status" value="1"/>
</dbReference>
<reference evidence="4 5" key="1">
    <citation type="journal article" date="2015" name="Genome Biol. Evol.">
        <title>Characterization of Three Mycobacterium spp. with Potential Use in Bioremediation by Genome Sequencing and Comparative Genomics.</title>
        <authorList>
            <person name="Das S."/>
            <person name="Pettersson B.M."/>
            <person name="Behra P.R."/>
            <person name="Ramesh M."/>
            <person name="Dasgupta S."/>
            <person name="Bhattacharya A."/>
            <person name="Kirsebom L.A."/>
        </authorList>
    </citation>
    <scope>NUCLEOTIDE SEQUENCE [LARGE SCALE GENOMIC DNA]</scope>
    <source>
        <strain evidence="4 5">DSM 44219</strain>
    </source>
</reference>
<evidence type="ECO:0000256" key="1">
    <source>
        <dbReference type="ARBA" id="ARBA00022857"/>
    </source>
</evidence>
<dbReference type="EMBL" id="JYNX01000058">
    <property type="protein sequence ID" value="KMO74032.1"/>
    <property type="molecule type" value="Genomic_DNA"/>
</dbReference>
<comment type="caution">
    <text evidence="4">The sequence shown here is derived from an EMBL/GenBank/DDBJ whole genome shotgun (WGS) entry which is preliminary data.</text>
</comment>
<dbReference type="AlphaFoldDB" id="A0A0J6VXA9"/>
<dbReference type="InterPro" id="IPR011032">
    <property type="entry name" value="GroES-like_sf"/>
</dbReference>
<dbReference type="NCBIfam" id="TIGR02824">
    <property type="entry name" value="quinone_pig3"/>
    <property type="match status" value="1"/>
</dbReference>
<gene>
    <name evidence="4" type="primary">qorA_3</name>
    <name evidence="4" type="ORF">MCHUDSM44219_04087</name>
</gene>
<dbReference type="Pfam" id="PF13602">
    <property type="entry name" value="ADH_zinc_N_2"/>
    <property type="match status" value="1"/>
</dbReference>
<dbReference type="PATRIC" id="fig|1800.3.peg.4113"/>